<dbReference type="AlphaFoldDB" id="A0A6I2RAM6"/>
<dbReference type="EMBL" id="WKPR01000056">
    <property type="protein sequence ID" value="MSB22869.1"/>
    <property type="molecule type" value="Genomic_DNA"/>
</dbReference>
<evidence type="ECO:0000313" key="2">
    <source>
        <dbReference type="Proteomes" id="UP000434475"/>
    </source>
</evidence>
<dbReference type="InterPro" id="IPR026989">
    <property type="entry name" value="TnpV"/>
</dbReference>
<comment type="caution">
    <text evidence="1">The sequence shown here is derived from an EMBL/GenBank/DDBJ whole genome shotgun (WGS) entry which is preliminary data.</text>
</comment>
<name>A0A6I2RAM6_FLAPL</name>
<reference evidence="1 2" key="1">
    <citation type="journal article" date="2019" name="Nat. Med.">
        <title>A library of human gut bacterial isolates paired with longitudinal multiomics data enables mechanistic microbiome research.</title>
        <authorList>
            <person name="Poyet M."/>
            <person name="Groussin M."/>
            <person name="Gibbons S.M."/>
            <person name="Avila-Pacheco J."/>
            <person name="Jiang X."/>
            <person name="Kearney S.M."/>
            <person name="Perrotta A.R."/>
            <person name="Berdy B."/>
            <person name="Zhao S."/>
            <person name="Lieberman T.D."/>
            <person name="Swanson P.K."/>
            <person name="Smith M."/>
            <person name="Roesemann S."/>
            <person name="Alexander J.E."/>
            <person name="Rich S.A."/>
            <person name="Livny J."/>
            <person name="Vlamakis H."/>
            <person name="Clish C."/>
            <person name="Bullock K."/>
            <person name="Deik A."/>
            <person name="Scott J."/>
            <person name="Pierce K.A."/>
            <person name="Xavier R.J."/>
            <person name="Alm E.J."/>
        </authorList>
    </citation>
    <scope>NUCLEOTIDE SEQUENCE [LARGE SCALE GENOMIC DNA]</scope>
    <source>
        <strain evidence="1 2">BIOML-A2</strain>
    </source>
</reference>
<gene>
    <name evidence="1" type="ORF">GKE97_25775</name>
</gene>
<protein>
    <submittedName>
        <fullName evidence="1">TnpV protein</fullName>
    </submittedName>
</protein>
<accession>A0A6I2RAM6</accession>
<proteinExistence type="predicted"/>
<dbReference type="RefSeq" id="WP_158433924.1">
    <property type="nucleotide sequence ID" value="NZ_WKPR01000056.1"/>
</dbReference>
<dbReference type="Proteomes" id="UP000434475">
    <property type="component" value="Unassembled WGS sequence"/>
</dbReference>
<sequence length="115" mass="13563">MKLTYTKQGDYLIPDITIRQSRKALGHYGRLRKTYLQNFRPILFNELVLSDTLFEHCLEIEETARSRIDIIMSGLMKQYSVTEELKAENQMEWVRQMNACKAQAEEVVKAELIYD</sequence>
<organism evidence="1 2">
    <name type="scientific">Flavonifractor plautii</name>
    <name type="common">Fusobacterium plautii</name>
    <dbReference type="NCBI Taxonomy" id="292800"/>
    <lineage>
        <taxon>Bacteria</taxon>
        <taxon>Bacillati</taxon>
        <taxon>Bacillota</taxon>
        <taxon>Clostridia</taxon>
        <taxon>Eubacteriales</taxon>
        <taxon>Oscillospiraceae</taxon>
        <taxon>Flavonifractor</taxon>
    </lineage>
</organism>
<dbReference type="Pfam" id="PF14198">
    <property type="entry name" value="TnpV"/>
    <property type="match status" value="1"/>
</dbReference>
<evidence type="ECO:0000313" key="1">
    <source>
        <dbReference type="EMBL" id="MSB22869.1"/>
    </source>
</evidence>